<dbReference type="NCBIfam" id="TIGR00254">
    <property type="entry name" value="GGDEF"/>
    <property type="match status" value="1"/>
</dbReference>
<dbReference type="InterPro" id="IPR000160">
    <property type="entry name" value="GGDEF_dom"/>
</dbReference>
<dbReference type="PROSITE" id="PS50887">
    <property type="entry name" value="GGDEF"/>
    <property type="match status" value="1"/>
</dbReference>
<dbReference type="EMBL" id="CP042652">
    <property type="protein sequence ID" value="QKE28224.1"/>
    <property type="molecule type" value="Genomic_DNA"/>
</dbReference>
<keyword evidence="3" id="KW-0472">Membrane</keyword>
<feature type="domain" description="GGDEF" evidence="4">
    <location>
        <begin position="299"/>
        <end position="430"/>
    </location>
</feature>
<dbReference type="Proteomes" id="UP000503483">
    <property type="component" value="Chromosome"/>
</dbReference>
<dbReference type="GO" id="GO:0052621">
    <property type="term" value="F:diguanylate cyclase activity"/>
    <property type="evidence" value="ECO:0007669"/>
    <property type="project" value="UniProtKB-EC"/>
</dbReference>
<organism evidence="5 6">
    <name type="scientific">Arcobacter acticola</name>
    <dbReference type="NCBI Taxonomy" id="1849015"/>
    <lineage>
        <taxon>Bacteria</taxon>
        <taxon>Pseudomonadati</taxon>
        <taxon>Campylobacterota</taxon>
        <taxon>Epsilonproteobacteria</taxon>
        <taxon>Campylobacterales</taxon>
        <taxon>Arcobacteraceae</taxon>
        <taxon>Arcobacter</taxon>
    </lineage>
</organism>
<keyword evidence="6" id="KW-1185">Reference proteome</keyword>
<dbReference type="RefSeq" id="WP_172125614.1">
    <property type="nucleotide sequence ID" value="NZ_CP042652.1"/>
</dbReference>
<evidence type="ECO:0000313" key="5">
    <source>
        <dbReference type="EMBL" id="QKE28224.1"/>
    </source>
</evidence>
<evidence type="ECO:0000313" key="6">
    <source>
        <dbReference type="Proteomes" id="UP000503483"/>
    </source>
</evidence>
<dbReference type="InterPro" id="IPR021796">
    <property type="entry name" value="Tll0287-like_dom"/>
</dbReference>
<dbReference type="AlphaFoldDB" id="A0A6M8EYQ7"/>
<comment type="catalytic activity">
    <reaction evidence="2">
        <text>2 GTP = 3',3'-c-di-GMP + 2 diphosphate</text>
        <dbReference type="Rhea" id="RHEA:24898"/>
        <dbReference type="ChEBI" id="CHEBI:33019"/>
        <dbReference type="ChEBI" id="CHEBI:37565"/>
        <dbReference type="ChEBI" id="CHEBI:58805"/>
        <dbReference type="EC" id="2.7.7.65"/>
    </reaction>
</comment>
<name>A0A6M8EYQ7_9BACT</name>
<dbReference type="Pfam" id="PF00990">
    <property type="entry name" value="GGDEF"/>
    <property type="match status" value="1"/>
</dbReference>
<dbReference type="EC" id="2.7.7.65" evidence="1"/>
<feature type="transmembrane region" description="Helical" evidence="3">
    <location>
        <begin position="210"/>
        <end position="234"/>
    </location>
</feature>
<reference evidence="5 6" key="1">
    <citation type="submission" date="2019-08" db="EMBL/GenBank/DDBJ databases">
        <title>Complete genome sequence of Arcobacter acticola.</title>
        <authorList>
            <person name="Miller W."/>
        </authorList>
    </citation>
    <scope>NUCLEOTIDE SEQUENCE [LARGE SCALE GENOMIC DNA]</scope>
    <source>
        <strain evidence="5 6">KCTC 52212</strain>
    </source>
</reference>
<dbReference type="PANTHER" id="PTHR45138">
    <property type="entry name" value="REGULATORY COMPONENTS OF SENSORY TRANSDUCTION SYSTEM"/>
    <property type="match status" value="1"/>
</dbReference>
<dbReference type="FunFam" id="3.30.70.270:FF:000001">
    <property type="entry name" value="Diguanylate cyclase domain protein"/>
    <property type="match status" value="1"/>
</dbReference>
<dbReference type="CDD" id="cd01949">
    <property type="entry name" value="GGDEF"/>
    <property type="match status" value="1"/>
</dbReference>
<keyword evidence="3" id="KW-0812">Transmembrane</keyword>
<dbReference type="Pfam" id="PF11845">
    <property type="entry name" value="Tll0287-like"/>
    <property type="match status" value="1"/>
</dbReference>
<dbReference type="KEGG" id="paco:AACT_1032"/>
<dbReference type="PANTHER" id="PTHR45138:SF9">
    <property type="entry name" value="DIGUANYLATE CYCLASE DGCM-RELATED"/>
    <property type="match status" value="1"/>
</dbReference>
<dbReference type="InterPro" id="IPR050469">
    <property type="entry name" value="Diguanylate_Cyclase"/>
</dbReference>
<sequence length="430" mass="49765">MKNKNLLIYLIVLLVLSFSIFIIKYINDTKNQYKVISENILFQQSSTLFNNIVTMRKWSSDHGAVYVKAHEGIEPNPYLENNHTYTKDSELLIKINPAWMTRQLSEMSNRTENYYFKITSLDPVNPVNAPDDFEKKALDDLAKNKDKTFYTSMEKDKYNLLGSLKIEPSCLECHVHQNYKVGEVRGGLRVSVPLDSYTQNIEILESKTNFLFTITILTSLVFIIIIVFTINSIYSREINITKLNKTLEKKVRIRTKELIDANKKLIEISTKDYLTNIPNRRHFFEIGTKSLHIAKRENNQLSVICIDIDFFKKINDTYGHNVGDEVLKLITKNMNKYIRKSDVLARIGGEEFAILLNNTNEENAFLLAEKIRIAIENLNYINNNKEIKTTISLGISQLTQEDYDLDSIIIRADKALYEAKNTGRNKSVIY</sequence>
<gene>
    <name evidence="5" type="ORF">AACT_1032</name>
</gene>
<evidence type="ECO:0000259" key="4">
    <source>
        <dbReference type="PROSITE" id="PS50887"/>
    </source>
</evidence>
<dbReference type="Gene3D" id="3.30.70.270">
    <property type="match status" value="1"/>
</dbReference>
<evidence type="ECO:0000256" key="3">
    <source>
        <dbReference type="SAM" id="Phobius"/>
    </source>
</evidence>
<accession>A0A6M8EYQ7</accession>
<dbReference type="SMART" id="SM00267">
    <property type="entry name" value="GGDEF"/>
    <property type="match status" value="1"/>
</dbReference>
<dbReference type="InterPro" id="IPR029787">
    <property type="entry name" value="Nucleotide_cyclase"/>
</dbReference>
<feature type="transmembrane region" description="Helical" evidence="3">
    <location>
        <begin position="6"/>
        <end position="26"/>
    </location>
</feature>
<dbReference type="InterPro" id="IPR043128">
    <property type="entry name" value="Rev_trsase/Diguanyl_cyclase"/>
</dbReference>
<dbReference type="SUPFAM" id="SSF55073">
    <property type="entry name" value="Nucleotide cyclase"/>
    <property type="match status" value="1"/>
</dbReference>
<evidence type="ECO:0000256" key="2">
    <source>
        <dbReference type="ARBA" id="ARBA00034247"/>
    </source>
</evidence>
<keyword evidence="3" id="KW-1133">Transmembrane helix</keyword>
<proteinExistence type="predicted"/>
<evidence type="ECO:0000256" key="1">
    <source>
        <dbReference type="ARBA" id="ARBA00012528"/>
    </source>
</evidence>
<protein>
    <recommendedName>
        <fullName evidence="1">diguanylate cyclase</fullName>
        <ecNumber evidence="1">2.7.7.65</ecNumber>
    </recommendedName>
</protein>